<reference evidence="1" key="1">
    <citation type="journal article" date="2020" name="Stud. Mycol.">
        <title>101 Dothideomycetes genomes: a test case for predicting lifestyles and emergence of pathogens.</title>
        <authorList>
            <person name="Haridas S."/>
            <person name="Albert R."/>
            <person name="Binder M."/>
            <person name="Bloem J."/>
            <person name="Labutti K."/>
            <person name="Salamov A."/>
            <person name="Andreopoulos B."/>
            <person name="Baker S."/>
            <person name="Barry K."/>
            <person name="Bills G."/>
            <person name="Bluhm B."/>
            <person name="Cannon C."/>
            <person name="Castanera R."/>
            <person name="Culley D."/>
            <person name="Daum C."/>
            <person name="Ezra D."/>
            <person name="Gonzalez J."/>
            <person name="Henrissat B."/>
            <person name="Kuo A."/>
            <person name="Liang C."/>
            <person name="Lipzen A."/>
            <person name="Lutzoni F."/>
            <person name="Magnuson J."/>
            <person name="Mondo S."/>
            <person name="Nolan M."/>
            <person name="Ohm R."/>
            <person name="Pangilinan J."/>
            <person name="Park H.-J."/>
            <person name="Ramirez L."/>
            <person name="Alfaro M."/>
            <person name="Sun H."/>
            <person name="Tritt A."/>
            <person name="Yoshinaga Y."/>
            <person name="Zwiers L.-H."/>
            <person name="Turgeon B."/>
            <person name="Goodwin S."/>
            <person name="Spatafora J."/>
            <person name="Crous P."/>
            <person name="Grigoriev I."/>
        </authorList>
    </citation>
    <scope>NUCLEOTIDE SEQUENCE</scope>
    <source>
        <strain evidence="1">CBS 122368</strain>
    </source>
</reference>
<keyword evidence="2" id="KW-1185">Reference proteome</keyword>
<dbReference type="GeneID" id="54583303"/>
<accession>A0A6A6I4G2</accession>
<proteinExistence type="predicted"/>
<dbReference type="OrthoDB" id="2997776at2759"/>
<gene>
    <name evidence="1" type="ORF">BU26DRAFT_523147</name>
</gene>
<dbReference type="EMBL" id="ML987203">
    <property type="protein sequence ID" value="KAF2244500.1"/>
    <property type="molecule type" value="Genomic_DNA"/>
</dbReference>
<dbReference type="RefSeq" id="XP_033679504.1">
    <property type="nucleotide sequence ID" value="XM_033829973.1"/>
</dbReference>
<dbReference type="Proteomes" id="UP000800094">
    <property type="component" value="Unassembled WGS sequence"/>
</dbReference>
<evidence type="ECO:0000313" key="1">
    <source>
        <dbReference type="EMBL" id="KAF2244500.1"/>
    </source>
</evidence>
<evidence type="ECO:0000313" key="2">
    <source>
        <dbReference type="Proteomes" id="UP000800094"/>
    </source>
</evidence>
<dbReference type="AlphaFoldDB" id="A0A6A6I4G2"/>
<protein>
    <submittedName>
        <fullName evidence="1">Uncharacterized protein</fullName>
    </submittedName>
</protein>
<name>A0A6A6I4G2_9PLEO</name>
<organism evidence="1 2">
    <name type="scientific">Trematosphaeria pertusa</name>
    <dbReference type="NCBI Taxonomy" id="390896"/>
    <lineage>
        <taxon>Eukaryota</taxon>
        <taxon>Fungi</taxon>
        <taxon>Dikarya</taxon>
        <taxon>Ascomycota</taxon>
        <taxon>Pezizomycotina</taxon>
        <taxon>Dothideomycetes</taxon>
        <taxon>Pleosporomycetidae</taxon>
        <taxon>Pleosporales</taxon>
        <taxon>Massarineae</taxon>
        <taxon>Trematosphaeriaceae</taxon>
        <taxon>Trematosphaeria</taxon>
    </lineage>
</organism>
<sequence length="358" mass="42318">MAAPSPQLHLDIWLLVFDELDDITFLWSACRNVSHFLRACVDAFFRHGVLQNTLIDLHYSDIHTRHGPVNNYIHVPMVFDRFSDDGTRAVFQQREYNEIDSVSRYKGSVRGWLPFMERYCKETLKPTPKVLHKSKASGAPPLWEREHTHWRNTLSGDRKKSYLTAIRAMTSIGRGDRPPFYIKIHSTVNDTELVDVVVDCSRRELSFNWRRTYSLFFREVDFVARAYNSFGKKRVYDEDLTAVAMRYFFDQNRKNHNVRARQKRLVTWTIGNKHRMSPEVRLWTEHQVESERVRVERFLRRDNLCEVQEGRGSEEEIVPAKLAEDHPDLLFWPWTDEDGFYTPKKKRPRCGPHGCTVL</sequence>